<sequence>MEDELLRGSLHAKTVFKQELTRAWEAWLPTHSHVYQWGDKASKMLHWLFTHRTASTPVAYLESTEGAHITGSGDIVTAFVTFYSTLYGSKSTGLPEGLYQFVEDVLVPRLSTEDRESLEVKVTSKELRLAHGQLHVGKAPGRQRLSGRILVPAIAACRPLATKHLQQGTGAC</sequence>
<protein>
    <submittedName>
        <fullName evidence="1">Uncharacterized protein</fullName>
    </submittedName>
</protein>
<dbReference type="EMBL" id="JANPWB010000001">
    <property type="protein sequence ID" value="KAJ1213725.1"/>
    <property type="molecule type" value="Genomic_DNA"/>
</dbReference>
<gene>
    <name evidence="1" type="ORF">NDU88_001357</name>
</gene>
<evidence type="ECO:0000313" key="1">
    <source>
        <dbReference type="EMBL" id="KAJ1213725.1"/>
    </source>
</evidence>
<organism evidence="1 2">
    <name type="scientific">Pleurodeles waltl</name>
    <name type="common">Iberian ribbed newt</name>
    <dbReference type="NCBI Taxonomy" id="8319"/>
    <lineage>
        <taxon>Eukaryota</taxon>
        <taxon>Metazoa</taxon>
        <taxon>Chordata</taxon>
        <taxon>Craniata</taxon>
        <taxon>Vertebrata</taxon>
        <taxon>Euteleostomi</taxon>
        <taxon>Amphibia</taxon>
        <taxon>Batrachia</taxon>
        <taxon>Caudata</taxon>
        <taxon>Salamandroidea</taxon>
        <taxon>Salamandridae</taxon>
        <taxon>Pleurodelinae</taxon>
        <taxon>Pleurodeles</taxon>
    </lineage>
</organism>
<proteinExistence type="predicted"/>
<keyword evidence="2" id="KW-1185">Reference proteome</keyword>
<name>A0AAV7WI69_PLEWA</name>
<comment type="caution">
    <text evidence="1">The sequence shown here is derived from an EMBL/GenBank/DDBJ whole genome shotgun (WGS) entry which is preliminary data.</text>
</comment>
<evidence type="ECO:0000313" key="2">
    <source>
        <dbReference type="Proteomes" id="UP001066276"/>
    </source>
</evidence>
<reference evidence="1" key="1">
    <citation type="journal article" date="2022" name="bioRxiv">
        <title>Sequencing and chromosome-scale assembly of the giantPleurodeles waltlgenome.</title>
        <authorList>
            <person name="Brown T."/>
            <person name="Elewa A."/>
            <person name="Iarovenko S."/>
            <person name="Subramanian E."/>
            <person name="Araus A.J."/>
            <person name="Petzold A."/>
            <person name="Susuki M."/>
            <person name="Suzuki K.-i.T."/>
            <person name="Hayashi T."/>
            <person name="Toyoda A."/>
            <person name="Oliveira C."/>
            <person name="Osipova E."/>
            <person name="Leigh N.D."/>
            <person name="Simon A."/>
            <person name="Yun M.H."/>
        </authorList>
    </citation>
    <scope>NUCLEOTIDE SEQUENCE</scope>
    <source>
        <strain evidence="1">20211129_DDA</strain>
        <tissue evidence="1">Liver</tissue>
    </source>
</reference>
<dbReference type="Proteomes" id="UP001066276">
    <property type="component" value="Chromosome 1_1"/>
</dbReference>
<accession>A0AAV7WI69</accession>
<dbReference type="AlphaFoldDB" id="A0AAV7WI69"/>